<dbReference type="PANTHER" id="PTHR35317">
    <property type="entry name" value="OS04G0629600 PROTEIN"/>
    <property type="match status" value="1"/>
</dbReference>
<dbReference type="InterPro" id="IPR054722">
    <property type="entry name" value="PolX-like_BBD"/>
</dbReference>
<dbReference type="Pfam" id="PF14223">
    <property type="entry name" value="Retrotran_gag_2"/>
    <property type="match status" value="1"/>
</dbReference>
<sequence length="185" mass="20497">MEILGALPPPLMLLVLMEYENLQMKNGESVQDYIGRVLTSAYHIQALGEELDENVIVGKILHSFSPKFRHVVSSIIEAKDLSVLTVDDLSGSLKGHKENTKVEVTDLFMASSGSGVEHKDIWLLDNGCSNHMTGSKNIFKCLNESINQMVLLGDNNMMKVAGVVIVIFRSKTGTLRELKHVQYVP</sequence>
<gene>
    <name evidence="3" type="primary">LOC120260271</name>
</gene>
<name>A0AB40BA67_DIOCR</name>
<dbReference type="Pfam" id="PF22936">
    <property type="entry name" value="Pol_BBD"/>
    <property type="match status" value="1"/>
</dbReference>
<reference evidence="3" key="1">
    <citation type="submission" date="2025-08" db="UniProtKB">
        <authorList>
            <consortium name="RefSeq"/>
        </authorList>
    </citation>
    <scope>IDENTIFICATION</scope>
</reference>
<accession>A0AB40BA67</accession>
<dbReference type="GeneID" id="120260271"/>
<dbReference type="RefSeq" id="XP_039123644.1">
    <property type="nucleotide sequence ID" value="XM_039267710.1"/>
</dbReference>
<evidence type="ECO:0000313" key="3">
    <source>
        <dbReference type="RefSeq" id="XP_039123644.1"/>
    </source>
</evidence>
<dbReference type="Proteomes" id="UP001515500">
    <property type="component" value="Chromosome 5"/>
</dbReference>
<evidence type="ECO:0000259" key="1">
    <source>
        <dbReference type="Pfam" id="PF22936"/>
    </source>
</evidence>
<dbReference type="PANTHER" id="PTHR35317:SF35">
    <property type="entry name" value="DUF4219 DOMAIN-CONTAINING PROTEIN"/>
    <property type="match status" value="1"/>
</dbReference>
<keyword evidence="2" id="KW-1185">Reference proteome</keyword>
<evidence type="ECO:0000313" key="2">
    <source>
        <dbReference type="Proteomes" id="UP001515500"/>
    </source>
</evidence>
<dbReference type="AlphaFoldDB" id="A0AB40BA67"/>
<organism evidence="2 3">
    <name type="scientific">Dioscorea cayennensis subsp. rotundata</name>
    <name type="common">White Guinea yam</name>
    <name type="synonym">Dioscorea rotundata</name>
    <dbReference type="NCBI Taxonomy" id="55577"/>
    <lineage>
        <taxon>Eukaryota</taxon>
        <taxon>Viridiplantae</taxon>
        <taxon>Streptophyta</taxon>
        <taxon>Embryophyta</taxon>
        <taxon>Tracheophyta</taxon>
        <taxon>Spermatophyta</taxon>
        <taxon>Magnoliopsida</taxon>
        <taxon>Liliopsida</taxon>
        <taxon>Dioscoreales</taxon>
        <taxon>Dioscoreaceae</taxon>
        <taxon>Dioscorea</taxon>
    </lineage>
</organism>
<proteinExistence type="predicted"/>
<protein>
    <submittedName>
        <fullName evidence="3">Uncharacterized protein LOC120260271</fullName>
    </submittedName>
</protein>
<feature type="domain" description="Retrovirus-related Pol polyprotein from transposon TNT 1-94-like beta-barrel" evidence="1">
    <location>
        <begin position="122"/>
        <end position="185"/>
    </location>
</feature>